<name>A0A2R6C555_9ARCH</name>
<dbReference type="Pfam" id="PF01613">
    <property type="entry name" value="Flavin_Reduct"/>
    <property type="match status" value="1"/>
</dbReference>
<proteinExistence type="predicted"/>
<dbReference type="Gene3D" id="2.30.110.10">
    <property type="entry name" value="Electron Transport, Fmn-binding Protein, Chain A"/>
    <property type="match status" value="1"/>
</dbReference>
<evidence type="ECO:0000313" key="4">
    <source>
        <dbReference type="EMBL" id="PSO06029.1"/>
    </source>
</evidence>
<reference evidence="4 5" key="1">
    <citation type="submission" date="2017-04" db="EMBL/GenBank/DDBJ databases">
        <title>Novel microbial lineages endemic to geothermal iron-oxide mats fill important gaps in the evolutionary history of Archaea.</title>
        <authorList>
            <person name="Jay Z.J."/>
            <person name="Beam J.P."/>
            <person name="Dlakic M."/>
            <person name="Rusch D.B."/>
            <person name="Kozubal M.A."/>
            <person name="Inskeep W.P."/>
        </authorList>
    </citation>
    <scope>NUCLEOTIDE SEQUENCE [LARGE SCALE GENOMIC DNA]</scope>
    <source>
        <strain evidence="4">BE_D</strain>
    </source>
</reference>
<dbReference type="PANTHER" id="PTHR30466">
    <property type="entry name" value="FLAVIN REDUCTASE"/>
    <property type="match status" value="1"/>
</dbReference>
<dbReference type="SMART" id="SM00903">
    <property type="entry name" value="Flavin_Reduct"/>
    <property type="match status" value="1"/>
</dbReference>
<evidence type="ECO:0000313" key="5">
    <source>
        <dbReference type="Proteomes" id="UP000242015"/>
    </source>
</evidence>
<evidence type="ECO:0000256" key="2">
    <source>
        <dbReference type="ARBA" id="ARBA00023002"/>
    </source>
</evidence>
<evidence type="ECO:0000256" key="1">
    <source>
        <dbReference type="ARBA" id="ARBA00001917"/>
    </source>
</evidence>
<feature type="domain" description="Flavin reductase like" evidence="3">
    <location>
        <begin position="19"/>
        <end position="112"/>
    </location>
</feature>
<dbReference type="EMBL" id="NEXF01000624">
    <property type="protein sequence ID" value="PSO06029.1"/>
    <property type="molecule type" value="Genomic_DNA"/>
</dbReference>
<dbReference type="InterPro" id="IPR002563">
    <property type="entry name" value="Flavin_Rdtase-like_dom"/>
</dbReference>
<sequence length="112" mass="12284">MSSSGTFRVIEQDAYRSIMRRFASGVVVVTTAGDGWVHGSTAQAFLSVSLNPPLVLVSLSLSGRTYTRIRESGVFAVNILSEGQKWIAERFADPSLDSDERFRGVSFTRGKH</sequence>
<dbReference type="AlphaFoldDB" id="A0A2R6C555"/>
<organism evidence="4 5">
    <name type="scientific">Candidatus Marsarchaeota G2 archaeon BE_D</name>
    <dbReference type="NCBI Taxonomy" id="1978158"/>
    <lineage>
        <taxon>Archaea</taxon>
        <taxon>Candidatus Marsarchaeota</taxon>
        <taxon>Candidatus Marsarchaeota group 2</taxon>
    </lineage>
</organism>
<gene>
    <name evidence="4" type="ORF">B9Q04_18160</name>
</gene>
<dbReference type="InterPro" id="IPR050268">
    <property type="entry name" value="NADH-dep_flavin_reductase"/>
</dbReference>
<keyword evidence="2" id="KW-0560">Oxidoreductase</keyword>
<dbReference type="GO" id="GO:0042602">
    <property type="term" value="F:riboflavin reductase (NADPH) activity"/>
    <property type="evidence" value="ECO:0007669"/>
    <property type="project" value="TreeGrafter"/>
</dbReference>
<dbReference type="Proteomes" id="UP000242015">
    <property type="component" value="Unassembled WGS sequence"/>
</dbReference>
<accession>A0A2R6C555</accession>
<dbReference type="GO" id="GO:0010181">
    <property type="term" value="F:FMN binding"/>
    <property type="evidence" value="ECO:0007669"/>
    <property type="project" value="InterPro"/>
</dbReference>
<protein>
    <recommendedName>
        <fullName evidence="3">Flavin reductase like domain-containing protein</fullName>
    </recommendedName>
</protein>
<dbReference type="InterPro" id="IPR012349">
    <property type="entry name" value="Split_barrel_FMN-bd"/>
</dbReference>
<evidence type="ECO:0000259" key="3">
    <source>
        <dbReference type="SMART" id="SM00903"/>
    </source>
</evidence>
<comment type="cofactor">
    <cofactor evidence="1">
        <name>FMN</name>
        <dbReference type="ChEBI" id="CHEBI:58210"/>
    </cofactor>
</comment>
<dbReference type="PANTHER" id="PTHR30466:SF1">
    <property type="entry name" value="FMN REDUCTASE (NADH) RUTF"/>
    <property type="match status" value="1"/>
</dbReference>
<dbReference type="SUPFAM" id="SSF50475">
    <property type="entry name" value="FMN-binding split barrel"/>
    <property type="match status" value="1"/>
</dbReference>
<comment type="caution">
    <text evidence="4">The sequence shown here is derived from an EMBL/GenBank/DDBJ whole genome shotgun (WGS) entry which is preliminary data.</text>
</comment>